<keyword evidence="2" id="KW-0812">Transmembrane</keyword>
<feature type="chain" id="PRO_5018274468" evidence="3">
    <location>
        <begin position="22"/>
        <end position="208"/>
    </location>
</feature>
<accession>A0A3N4IKT4</accession>
<feature type="transmembrane region" description="Helical" evidence="2">
    <location>
        <begin position="110"/>
        <end position="130"/>
    </location>
</feature>
<evidence type="ECO:0000256" key="1">
    <source>
        <dbReference type="SAM" id="MobiDB-lite"/>
    </source>
</evidence>
<sequence length="208" mass="22802">MFHGLFFILLLSTIGNQIVVGLPTATTITLAPHSSSPGSDIIISELQSTSSTANTIRIRTSNSKFSALQARKTVDETPQSHGDAKMDNSDALFWGPRKARDALRRLHQRIGLGMIPVGVALIFFCHFIFWRFSHWPEKRYCGHVQDCFIACCPPWAAWCGMQRKKSSRNRHAANNKRGYEVGIDGSAHDGGNGSAPRAVAHAAPKSMG</sequence>
<reference evidence="4 5" key="1">
    <citation type="journal article" date="2018" name="Nat. Ecol. Evol.">
        <title>Pezizomycetes genomes reveal the molecular basis of ectomycorrhizal truffle lifestyle.</title>
        <authorList>
            <person name="Murat C."/>
            <person name="Payen T."/>
            <person name="Noel B."/>
            <person name="Kuo A."/>
            <person name="Morin E."/>
            <person name="Chen J."/>
            <person name="Kohler A."/>
            <person name="Krizsan K."/>
            <person name="Balestrini R."/>
            <person name="Da Silva C."/>
            <person name="Montanini B."/>
            <person name="Hainaut M."/>
            <person name="Levati E."/>
            <person name="Barry K.W."/>
            <person name="Belfiori B."/>
            <person name="Cichocki N."/>
            <person name="Clum A."/>
            <person name="Dockter R.B."/>
            <person name="Fauchery L."/>
            <person name="Guy J."/>
            <person name="Iotti M."/>
            <person name="Le Tacon F."/>
            <person name="Lindquist E.A."/>
            <person name="Lipzen A."/>
            <person name="Malagnac F."/>
            <person name="Mello A."/>
            <person name="Molinier V."/>
            <person name="Miyauchi S."/>
            <person name="Poulain J."/>
            <person name="Riccioni C."/>
            <person name="Rubini A."/>
            <person name="Sitrit Y."/>
            <person name="Splivallo R."/>
            <person name="Traeger S."/>
            <person name="Wang M."/>
            <person name="Zifcakova L."/>
            <person name="Wipf D."/>
            <person name="Zambonelli A."/>
            <person name="Paolocci F."/>
            <person name="Nowrousian M."/>
            <person name="Ottonello S."/>
            <person name="Baldrian P."/>
            <person name="Spatafora J.W."/>
            <person name="Henrissat B."/>
            <person name="Nagy L.G."/>
            <person name="Aury J.M."/>
            <person name="Wincker P."/>
            <person name="Grigoriev I.V."/>
            <person name="Bonfante P."/>
            <person name="Martin F.M."/>
        </authorList>
    </citation>
    <scope>NUCLEOTIDE SEQUENCE [LARGE SCALE GENOMIC DNA]</scope>
    <source>
        <strain evidence="4 5">RN42</strain>
    </source>
</reference>
<name>A0A3N4IKT4_ASCIM</name>
<proteinExistence type="predicted"/>
<organism evidence="4 5">
    <name type="scientific">Ascobolus immersus RN42</name>
    <dbReference type="NCBI Taxonomy" id="1160509"/>
    <lineage>
        <taxon>Eukaryota</taxon>
        <taxon>Fungi</taxon>
        <taxon>Dikarya</taxon>
        <taxon>Ascomycota</taxon>
        <taxon>Pezizomycotina</taxon>
        <taxon>Pezizomycetes</taxon>
        <taxon>Pezizales</taxon>
        <taxon>Ascobolaceae</taxon>
        <taxon>Ascobolus</taxon>
    </lineage>
</organism>
<evidence type="ECO:0000313" key="5">
    <source>
        <dbReference type="Proteomes" id="UP000275078"/>
    </source>
</evidence>
<keyword evidence="2" id="KW-1133">Transmembrane helix</keyword>
<gene>
    <name evidence="4" type="ORF">BJ508DRAFT_349652</name>
</gene>
<protein>
    <submittedName>
        <fullName evidence="4">Uncharacterized protein</fullName>
    </submittedName>
</protein>
<dbReference type="AlphaFoldDB" id="A0A3N4IKT4"/>
<evidence type="ECO:0000256" key="2">
    <source>
        <dbReference type="SAM" id="Phobius"/>
    </source>
</evidence>
<dbReference type="EMBL" id="ML119651">
    <property type="protein sequence ID" value="RPA86027.1"/>
    <property type="molecule type" value="Genomic_DNA"/>
</dbReference>
<evidence type="ECO:0000313" key="4">
    <source>
        <dbReference type="EMBL" id="RPA86027.1"/>
    </source>
</evidence>
<keyword evidence="5" id="KW-1185">Reference proteome</keyword>
<feature type="signal peptide" evidence="3">
    <location>
        <begin position="1"/>
        <end position="21"/>
    </location>
</feature>
<evidence type="ECO:0000256" key="3">
    <source>
        <dbReference type="SAM" id="SignalP"/>
    </source>
</evidence>
<feature type="region of interest" description="Disordered" evidence="1">
    <location>
        <begin position="185"/>
        <end position="208"/>
    </location>
</feature>
<dbReference type="Proteomes" id="UP000275078">
    <property type="component" value="Unassembled WGS sequence"/>
</dbReference>
<keyword evidence="3" id="KW-0732">Signal</keyword>
<keyword evidence="2" id="KW-0472">Membrane</keyword>